<sequence>MTMISDRLRAAVGVWRVDHPLCPPIEASDIRRWAIATHWPQTPPRLYWDDEYARRTRWGGIIAPEDFNPFAWPIHQRDPGPELHHAAPGEPGQRLLNGGPELHFFQPMRPGDVISSRLRVKDLHERDGRLGRMLFIRLERELNNQNQELVRTRIDTVIRY</sequence>
<evidence type="ECO:0000259" key="1">
    <source>
        <dbReference type="Pfam" id="PF13452"/>
    </source>
</evidence>
<proteinExistence type="predicted"/>
<accession>A0A318H8J8</accession>
<dbReference type="EMBL" id="QJJU01000027">
    <property type="protein sequence ID" value="PXX01649.1"/>
    <property type="molecule type" value="Genomic_DNA"/>
</dbReference>
<dbReference type="InterPro" id="IPR029069">
    <property type="entry name" value="HotDog_dom_sf"/>
</dbReference>
<feature type="domain" description="FAS1-like dehydratase" evidence="1">
    <location>
        <begin position="12"/>
        <end position="152"/>
    </location>
</feature>
<dbReference type="InterPro" id="IPR039569">
    <property type="entry name" value="FAS1-like_DH_region"/>
</dbReference>
<dbReference type="SUPFAM" id="SSF54637">
    <property type="entry name" value="Thioesterase/thiol ester dehydrase-isomerase"/>
    <property type="match status" value="1"/>
</dbReference>
<dbReference type="AlphaFoldDB" id="A0A318H8J8"/>
<reference evidence="2 3" key="2">
    <citation type="submission" date="2018-06" db="EMBL/GenBank/DDBJ databases">
        <title>Sequencing of bacterial isolates from soil warming experiment in Harvard Forest, Massachusetts, USA.</title>
        <authorList>
            <person name="Deangelis K.PhD."/>
        </authorList>
    </citation>
    <scope>NUCLEOTIDE SEQUENCE [LARGE SCALE GENOMIC DNA]</scope>
    <source>
        <strain evidence="2 3">GAS496</strain>
    </source>
</reference>
<dbReference type="Pfam" id="PF13452">
    <property type="entry name" value="FAS1_DH_region"/>
    <property type="match status" value="1"/>
</dbReference>
<comment type="caution">
    <text evidence="2">The sequence shown here is derived from an EMBL/GenBank/DDBJ whole genome shotgun (WGS) entry which is preliminary data.</text>
</comment>
<name>A0A318H8J8_9MYCO</name>
<reference evidence="3" key="1">
    <citation type="submission" date="2018-05" db="EMBL/GenBank/DDBJ databases">
        <authorList>
            <person name="Deangelis K."/>
            <person name="Huntemann M."/>
            <person name="Clum A."/>
            <person name="Pillay M."/>
            <person name="Palaniappan K."/>
            <person name="Varghese N."/>
            <person name="Mikhailova N."/>
            <person name="Stamatis D."/>
            <person name="Reddy T."/>
            <person name="Daum C."/>
            <person name="Shapiro N."/>
            <person name="Ivanova N."/>
            <person name="Kyrpides N."/>
            <person name="Woyke T."/>
        </authorList>
    </citation>
    <scope>NUCLEOTIDE SEQUENCE [LARGE SCALE GENOMIC DNA]</scope>
    <source>
        <strain evidence="3">GAS496</strain>
    </source>
</reference>
<evidence type="ECO:0000313" key="2">
    <source>
        <dbReference type="EMBL" id="PXX01649.1"/>
    </source>
</evidence>
<dbReference type="CDD" id="cd03441">
    <property type="entry name" value="R_hydratase_like"/>
    <property type="match status" value="1"/>
</dbReference>
<dbReference type="Proteomes" id="UP000247781">
    <property type="component" value="Unassembled WGS sequence"/>
</dbReference>
<gene>
    <name evidence="2" type="ORF">C8E89_12743</name>
</gene>
<dbReference type="Gene3D" id="3.10.129.10">
    <property type="entry name" value="Hotdog Thioesterase"/>
    <property type="match status" value="1"/>
</dbReference>
<protein>
    <submittedName>
        <fullName evidence="2">MaoC dehydratase-like protein</fullName>
    </submittedName>
</protein>
<evidence type="ECO:0000313" key="3">
    <source>
        <dbReference type="Proteomes" id="UP000247781"/>
    </source>
</evidence>
<organism evidence="2 3">
    <name type="scientific">Mycolicibacterium moriokaense</name>
    <dbReference type="NCBI Taxonomy" id="39691"/>
    <lineage>
        <taxon>Bacteria</taxon>
        <taxon>Bacillati</taxon>
        <taxon>Actinomycetota</taxon>
        <taxon>Actinomycetes</taxon>
        <taxon>Mycobacteriales</taxon>
        <taxon>Mycobacteriaceae</taxon>
        <taxon>Mycolicibacterium</taxon>
    </lineage>
</organism>
<keyword evidence="3" id="KW-1185">Reference proteome</keyword>